<evidence type="ECO:0000256" key="2">
    <source>
        <dbReference type="SAM" id="MobiDB-lite"/>
    </source>
</evidence>
<protein>
    <recommendedName>
        <fullName evidence="6">MotA/TolQ/ExbB proton channel domain-containing protein</fullName>
    </recommendedName>
</protein>
<comment type="caution">
    <text evidence="4">The sequence shown here is derived from an EMBL/GenBank/DDBJ whole genome shotgun (WGS) entry which is preliminary data.</text>
</comment>
<sequence length="451" mass="48312">MSDTHTATHVATVSEPLPPRGPELHDHGMGKRHIFFVALPLLAMLAGAASMWHFVSFAILSNPILNGIIISVLCWGMWTMAGHLVELFGEDRVFRAGMRWLRDGDASGEQHPRLGPPAFVTGMLDRLQKLGLGHQVYIHSSAMEPEIEALEQYLNKRQELSQFLVGLMVGLGLLGTFVGLLETLVETSGLIATIAKSVGGGADMEGEFAKIVGGLQKPLAAMGTAFSASMFGLVGSIVLGFQMVAVRKAASALVETVRGQVLSLAEKSSVNENVEISERFLATLLADILEQHRASSEGLATVVARLDQLVPQVAEMATNASRLSDRLASQEAVLERTTATVGGVGDVVPAMARLASAAEGMLQESGSSNERVGRMLDFLPAQEALVSDVRRTLSRVESLEREIGALTAANEGLKDEVLQQAALVKRMDSTLWNLEKDQLRDALSDDKGGRA</sequence>
<keyword evidence="3" id="KW-0472">Membrane</keyword>
<reference evidence="4 5" key="1">
    <citation type="submission" date="2021-12" db="EMBL/GenBank/DDBJ databases">
        <title>Genome seq of P8.</title>
        <authorList>
            <person name="Seo T."/>
        </authorList>
    </citation>
    <scope>NUCLEOTIDE SEQUENCE [LARGE SCALE GENOMIC DNA]</scope>
    <source>
        <strain evidence="4 5">P8</strain>
    </source>
</reference>
<accession>A0ABS8XW32</accession>
<feature type="transmembrane region" description="Helical" evidence="3">
    <location>
        <begin position="163"/>
        <end position="181"/>
    </location>
</feature>
<name>A0ABS8XW32_9BURK</name>
<evidence type="ECO:0008006" key="6">
    <source>
        <dbReference type="Google" id="ProtNLM"/>
    </source>
</evidence>
<gene>
    <name evidence="4" type="ORF">LXT13_03520</name>
</gene>
<feature type="transmembrane region" description="Helical" evidence="3">
    <location>
        <begin position="67"/>
        <end position="89"/>
    </location>
</feature>
<feature type="region of interest" description="Disordered" evidence="2">
    <location>
        <begin position="1"/>
        <end position="23"/>
    </location>
</feature>
<keyword evidence="3" id="KW-1133">Transmembrane helix</keyword>
<keyword evidence="5" id="KW-1185">Reference proteome</keyword>
<feature type="compositionally biased region" description="Polar residues" evidence="2">
    <location>
        <begin position="1"/>
        <end position="11"/>
    </location>
</feature>
<dbReference type="Proteomes" id="UP001200741">
    <property type="component" value="Unassembled WGS sequence"/>
</dbReference>
<keyword evidence="1" id="KW-0175">Coiled coil</keyword>
<feature type="coiled-coil region" evidence="1">
    <location>
        <begin position="389"/>
        <end position="416"/>
    </location>
</feature>
<organism evidence="4 5">
    <name type="scientific">Pelomonas cellulosilytica</name>
    <dbReference type="NCBI Taxonomy" id="2906762"/>
    <lineage>
        <taxon>Bacteria</taxon>
        <taxon>Pseudomonadati</taxon>
        <taxon>Pseudomonadota</taxon>
        <taxon>Betaproteobacteria</taxon>
        <taxon>Burkholderiales</taxon>
        <taxon>Sphaerotilaceae</taxon>
        <taxon>Roseateles</taxon>
    </lineage>
</organism>
<evidence type="ECO:0000313" key="5">
    <source>
        <dbReference type="Proteomes" id="UP001200741"/>
    </source>
</evidence>
<dbReference type="RefSeq" id="WP_233370214.1">
    <property type="nucleotide sequence ID" value="NZ_JAJTWU010000001.1"/>
</dbReference>
<evidence type="ECO:0000313" key="4">
    <source>
        <dbReference type="EMBL" id="MCE4553515.1"/>
    </source>
</evidence>
<feature type="transmembrane region" description="Helical" evidence="3">
    <location>
        <begin position="34"/>
        <end position="55"/>
    </location>
</feature>
<proteinExistence type="predicted"/>
<evidence type="ECO:0000256" key="3">
    <source>
        <dbReference type="SAM" id="Phobius"/>
    </source>
</evidence>
<evidence type="ECO:0000256" key="1">
    <source>
        <dbReference type="SAM" id="Coils"/>
    </source>
</evidence>
<keyword evidence="3" id="KW-0812">Transmembrane</keyword>
<feature type="transmembrane region" description="Helical" evidence="3">
    <location>
        <begin position="219"/>
        <end position="241"/>
    </location>
</feature>
<dbReference type="EMBL" id="JAJTWU010000001">
    <property type="protein sequence ID" value="MCE4553515.1"/>
    <property type="molecule type" value="Genomic_DNA"/>
</dbReference>